<evidence type="ECO:0000256" key="7">
    <source>
        <dbReference type="PIRSR" id="PIRSR602481-1"/>
    </source>
</evidence>
<accession>A0A161WIA7</accession>
<evidence type="ECO:0000256" key="3">
    <source>
        <dbReference type="ARBA" id="ARBA00022833"/>
    </source>
</evidence>
<dbReference type="EMBL" id="LWAE01000003">
    <property type="protein sequence ID" value="KZL91425.1"/>
    <property type="molecule type" value="Genomic_DNA"/>
</dbReference>
<keyword evidence="6" id="KW-0804">Transcription</keyword>
<dbReference type="Proteomes" id="UP000076603">
    <property type="component" value="Unassembled WGS sequence"/>
</dbReference>
<dbReference type="GO" id="GO:0000976">
    <property type="term" value="F:transcription cis-regulatory region binding"/>
    <property type="evidence" value="ECO:0007669"/>
    <property type="project" value="TreeGrafter"/>
</dbReference>
<evidence type="ECO:0000256" key="5">
    <source>
        <dbReference type="ARBA" id="ARBA00023125"/>
    </source>
</evidence>
<feature type="binding site" evidence="7">
    <location>
        <position position="96"/>
    </location>
    <ligand>
        <name>Zn(2+)</name>
        <dbReference type="ChEBI" id="CHEBI:29105"/>
    </ligand>
</feature>
<dbReference type="GO" id="GO:0008270">
    <property type="term" value="F:zinc ion binding"/>
    <property type="evidence" value="ECO:0007669"/>
    <property type="project" value="TreeGrafter"/>
</dbReference>
<keyword evidence="4" id="KW-0805">Transcription regulation</keyword>
<dbReference type="PATRIC" id="fig|1121326.3.peg.3214"/>
<dbReference type="GO" id="GO:1900376">
    <property type="term" value="P:regulation of secondary metabolite biosynthetic process"/>
    <property type="evidence" value="ECO:0007669"/>
    <property type="project" value="TreeGrafter"/>
</dbReference>
<dbReference type="CDD" id="cd07153">
    <property type="entry name" value="Fur_like"/>
    <property type="match status" value="1"/>
</dbReference>
<evidence type="ECO:0000256" key="6">
    <source>
        <dbReference type="ARBA" id="ARBA00023163"/>
    </source>
</evidence>
<feature type="binding site" evidence="7">
    <location>
        <position position="140"/>
    </location>
    <ligand>
        <name>Zn(2+)</name>
        <dbReference type="ChEBI" id="CHEBI:29105"/>
    </ligand>
</feature>
<feature type="binding site" evidence="7">
    <location>
        <position position="143"/>
    </location>
    <ligand>
        <name>Zn(2+)</name>
        <dbReference type="ChEBI" id="CHEBI:29105"/>
    </ligand>
</feature>
<dbReference type="PANTHER" id="PTHR33202">
    <property type="entry name" value="ZINC UPTAKE REGULATION PROTEIN"/>
    <property type="match status" value="1"/>
</dbReference>
<dbReference type="Pfam" id="PF01475">
    <property type="entry name" value="FUR"/>
    <property type="match status" value="1"/>
</dbReference>
<evidence type="ECO:0000256" key="1">
    <source>
        <dbReference type="ARBA" id="ARBA00007957"/>
    </source>
</evidence>
<dbReference type="AlphaFoldDB" id="A0A161WIA7"/>
<feature type="binding site" evidence="7">
    <location>
        <position position="99"/>
    </location>
    <ligand>
        <name>Zn(2+)</name>
        <dbReference type="ChEBI" id="CHEBI:29105"/>
    </ligand>
</feature>
<dbReference type="STRING" id="1121326.CLMAG_31840"/>
<keyword evidence="3 7" id="KW-0862">Zinc</keyword>
<name>A0A161WIA7_9CLOT</name>
<comment type="similarity">
    <text evidence="1">Belongs to the Fur family.</text>
</comment>
<dbReference type="Gene3D" id="3.30.1490.190">
    <property type="match status" value="1"/>
</dbReference>
<keyword evidence="7" id="KW-0479">Metal-binding</keyword>
<dbReference type="InterPro" id="IPR036388">
    <property type="entry name" value="WH-like_DNA-bd_sf"/>
</dbReference>
<evidence type="ECO:0000313" key="9">
    <source>
        <dbReference type="Proteomes" id="UP000076603"/>
    </source>
</evidence>
<dbReference type="GO" id="GO:0045892">
    <property type="term" value="P:negative regulation of DNA-templated transcription"/>
    <property type="evidence" value="ECO:0007669"/>
    <property type="project" value="TreeGrafter"/>
</dbReference>
<keyword evidence="2" id="KW-0678">Repressor</keyword>
<dbReference type="GO" id="GO:0003700">
    <property type="term" value="F:DNA-binding transcription factor activity"/>
    <property type="evidence" value="ECO:0007669"/>
    <property type="project" value="InterPro"/>
</dbReference>
<organism evidence="8 9">
    <name type="scientific">Clostridium magnum DSM 2767</name>
    <dbReference type="NCBI Taxonomy" id="1121326"/>
    <lineage>
        <taxon>Bacteria</taxon>
        <taxon>Bacillati</taxon>
        <taxon>Bacillota</taxon>
        <taxon>Clostridia</taxon>
        <taxon>Eubacteriales</taxon>
        <taxon>Clostridiaceae</taxon>
        <taxon>Clostridium</taxon>
    </lineage>
</organism>
<evidence type="ECO:0000256" key="4">
    <source>
        <dbReference type="ARBA" id="ARBA00023015"/>
    </source>
</evidence>
<gene>
    <name evidence="8" type="primary">fur_2</name>
    <name evidence="8" type="ORF">CLMAG_31840</name>
</gene>
<dbReference type="InterPro" id="IPR002481">
    <property type="entry name" value="FUR"/>
</dbReference>
<sequence length="152" mass="17745">MDRDLIYFKKIIESKGYKFTIQKQWVLKAIIESSIHLNAEEIYKKVKNYSVGLATVYRSLKMFNELNIIKEISINSVNYYEMKIFSGKPLHIHFKCIKCNSIIDIDNNSLALDYLRLNNKIEKENNLIVSDANIMLIGLCTKCREDENAKTN</sequence>
<dbReference type="Gene3D" id="1.10.10.10">
    <property type="entry name" value="Winged helix-like DNA-binding domain superfamily/Winged helix DNA-binding domain"/>
    <property type="match status" value="1"/>
</dbReference>
<evidence type="ECO:0000313" key="8">
    <source>
        <dbReference type="EMBL" id="KZL91425.1"/>
    </source>
</evidence>
<protein>
    <submittedName>
        <fullName evidence="8">Ferric uptake regulation protein</fullName>
    </submittedName>
</protein>
<dbReference type="InterPro" id="IPR043135">
    <property type="entry name" value="Fur_C"/>
</dbReference>
<proteinExistence type="inferred from homology"/>
<comment type="caution">
    <text evidence="8">The sequence shown here is derived from an EMBL/GenBank/DDBJ whole genome shotgun (WGS) entry which is preliminary data.</text>
</comment>
<keyword evidence="9" id="KW-1185">Reference proteome</keyword>
<evidence type="ECO:0000256" key="2">
    <source>
        <dbReference type="ARBA" id="ARBA00022491"/>
    </source>
</evidence>
<reference evidence="8 9" key="1">
    <citation type="submission" date="2016-04" db="EMBL/GenBank/DDBJ databases">
        <title>Genome sequence of Clostridium magnum DSM 2767.</title>
        <authorList>
            <person name="Poehlein A."/>
            <person name="Uhlig R."/>
            <person name="Fischer R."/>
            <person name="Bahl H."/>
            <person name="Daniel R."/>
        </authorList>
    </citation>
    <scope>NUCLEOTIDE SEQUENCE [LARGE SCALE GENOMIC DNA]</scope>
    <source>
        <strain evidence="8 9">DSM 2767</strain>
    </source>
</reference>
<dbReference type="InterPro" id="IPR036390">
    <property type="entry name" value="WH_DNA-bd_sf"/>
</dbReference>
<dbReference type="SUPFAM" id="SSF46785">
    <property type="entry name" value="Winged helix' DNA-binding domain"/>
    <property type="match status" value="1"/>
</dbReference>
<keyword evidence="5" id="KW-0238">DNA-binding</keyword>
<comment type="cofactor">
    <cofactor evidence="7">
        <name>Zn(2+)</name>
        <dbReference type="ChEBI" id="CHEBI:29105"/>
    </cofactor>
    <text evidence="7">Binds 1 zinc ion per subunit.</text>
</comment>
<dbReference type="PANTHER" id="PTHR33202:SF8">
    <property type="entry name" value="PEROXIDE-RESPONSIVE REPRESSOR PERR"/>
    <property type="match status" value="1"/>
</dbReference>